<dbReference type="OrthoDB" id="977752at2"/>
<dbReference type="Gene3D" id="1.10.530.10">
    <property type="match status" value="1"/>
</dbReference>
<keyword evidence="1" id="KW-0929">Antimicrobial</keyword>
<feature type="chain" id="PRO_5022947330" description="Peptidoglycan hydrolase" evidence="5">
    <location>
        <begin position="22"/>
        <end position="398"/>
    </location>
</feature>
<organism evidence="7 8">
    <name type="scientific">Flavisolibacter ginsenosidimutans</name>
    <dbReference type="NCBI Taxonomy" id="661481"/>
    <lineage>
        <taxon>Bacteria</taxon>
        <taxon>Pseudomonadati</taxon>
        <taxon>Bacteroidota</taxon>
        <taxon>Chitinophagia</taxon>
        <taxon>Chitinophagales</taxon>
        <taxon>Chitinophagaceae</taxon>
        <taxon>Flavisolibacter</taxon>
    </lineage>
</organism>
<dbReference type="GO" id="GO:0004040">
    <property type="term" value="F:amidase activity"/>
    <property type="evidence" value="ECO:0007669"/>
    <property type="project" value="InterPro"/>
</dbReference>
<dbReference type="Proteomes" id="UP000321204">
    <property type="component" value="Chromosome"/>
</dbReference>
<reference evidence="7 8" key="1">
    <citation type="journal article" date="2015" name="Int. J. Syst. Evol. Microbiol.">
        <title>Flavisolibacter ginsenosidimutans sp. nov., with ginsenoside-converting activity isolated from soil used for cultivating ginseng.</title>
        <authorList>
            <person name="Zhao Y."/>
            <person name="Liu Q."/>
            <person name="Kang M.S."/>
            <person name="Jin F."/>
            <person name="Yu H."/>
            <person name="Im W.T."/>
        </authorList>
    </citation>
    <scope>NUCLEOTIDE SEQUENCE [LARGE SCALE GENOMIC DNA]</scope>
    <source>
        <strain evidence="7 8">Gsoil 636</strain>
    </source>
</reference>
<dbReference type="InterPro" id="IPR018392">
    <property type="entry name" value="LysM"/>
</dbReference>
<dbReference type="GO" id="GO:0042742">
    <property type="term" value="P:defense response to bacterium"/>
    <property type="evidence" value="ECO:0007669"/>
    <property type="project" value="UniProtKB-KW"/>
</dbReference>
<dbReference type="Gene3D" id="3.10.350.10">
    <property type="entry name" value="LysM domain"/>
    <property type="match status" value="1"/>
</dbReference>
<feature type="signal peptide" evidence="5">
    <location>
        <begin position="1"/>
        <end position="21"/>
    </location>
</feature>
<dbReference type="CDD" id="cd00118">
    <property type="entry name" value="LysM"/>
    <property type="match status" value="2"/>
</dbReference>
<accession>A0A5B8UIM9</accession>
<name>A0A5B8UIM9_9BACT</name>
<evidence type="ECO:0000259" key="6">
    <source>
        <dbReference type="PROSITE" id="PS51782"/>
    </source>
</evidence>
<protein>
    <recommendedName>
        <fullName evidence="4">Peptidoglycan hydrolase</fullName>
    </recommendedName>
</protein>
<dbReference type="RefSeq" id="WP_146787395.1">
    <property type="nucleotide sequence ID" value="NZ_BAABIO010000001.1"/>
</dbReference>
<dbReference type="GO" id="GO:0031640">
    <property type="term" value="P:killing of cells of another organism"/>
    <property type="evidence" value="ECO:0007669"/>
    <property type="project" value="UniProtKB-KW"/>
</dbReference>
<dbReference type="Pfam" id="PF01832">
    <property type="entry name" value="Glucosaminidase"/>
    <property type="match status" value="1"/>
</dbReference>
<evidence type="ECO:0000256" key="2">
    <source>
        <dbReference type="ARBA" id="ARBA00022638"/>
    </source>
</evidence>
<sequence length="398" mass="44441">MKKRILFLLFFAGLAALTTFAQSKETVQAYVDKYKVIAIEEMQRTGVPAAITLAQGIHESGAGTSDLVLKSNNHFGIKCKTEWDGDKVYHDDDARGECFRKYDDPAVSYRDHSDFLRTRPYYASLFKLDPMDYEGWAYGLKKAGYATNPRYPQILIKLIQDFNLQDYTLIALGKKPLNENSPQWTKSSESINTAIASNAVAQKPKAAYPSGVFKINDTKVVFISKGTSYLKVAEDNSVSLARLLEFNDMKDGDVAQEDGLVFLQRKRKSGGHETHTMLPGETLYDVAQAEGIRLESLLQYNLLTPNAQPAEGERLYLTTSAPSAPKLAAEKPKATLAVYKTDGPASQPAFVMHVVEPKETVYSIAKKYNVNVDNVKAWNNMETNDLKIGQQIRINKTR</sequence>
<gene>
    <name evidence="7" type="ORF">FSB75_11615</name>
</gene>
<dbReference type="AlphaFoldDB" id="A0A5B8UIM9"/>
<dbReference type="SMART" id="SM00047">
    <property type="entry name" value="LYZ2"/>
    <property type="match status" value="1"/>
</dbReference>
<dbReference type="KEGG" id="fgg:FSB75_11615"/>
<evidence type="ECO:0000313" key="8">
    <source>
        <dbReference type="Proteomes" id="UP000321204"/>
    </source>
</evidence>
<keyword evidence="2" id="KW-0081">Bacteriolytic enzyme</keyword>
<dbReference type="SUPFAM" id="SSF54106">
    <property type="entry name" value="LysM domain"/>
    <property type="match status" value="1"/>
</dbReference>
<dbReference type="Pfam" id="PF01476">
    <property type="entry name" value="LysM"/>
    <property type="match status" value="2"/>
</dbReference>
<keyword evidence="3" id="KW-0378">Hydrolase</keyword>
<feature type="domain" description="LysM" evidence="6">
    <location>
        <begin position="351"/>
        <end position="394"/>
    </location>
</feature>
<dbReference type="InterPro" id="IPR051056">
    <property type="entry name" value="Glycosyl_Hydrolase_73"/>
</dbReference>
<evidence type="ECO:0000313" key="7">
    <source>
        <dbReference type="EMBL" id="QEC56514.1"/>
    </source>
</evidence>
<keyword evidence="8" id="KW-1185">Reference proteome</keyword>
<dbReference type="PROSITE" id="PS51782">
    <property type="entry name" value="LYSM"/>
    <property type="match status" value="1"/>
</dbReference>
<dbReference type="InterPro" id="IPR002901">
    <property type="entry name" value="MGlyc_endo_b_GlcNAc-like_dom"/>
</dbReference>
<keyword evidence="5" id="KW-0732">Signal</keyword>
<evidence type="ECO:0000256" key="5">
    <source>
        <dbReference type="SAM" id="SignalP"/>
    </source>
</evidence>
<dbReference type="PANTHER" id="PTHR33308">
    <property type="entry name" value="PEPTIDOGLYCAN HYDROLASE FLGJ"/>
    <property type="match status" value="1"/>
</dbReference>
<evidence type="ECO:0000256" key="3">
    <source>
        <dbReference type="ARBA" id="ARBA00022801"/>
    </source>
</evidence>
<dbReference type="EMBL" id="CP042433">
    <property type="protein sequence ID" value="QEC56514.1"/>
    <property type="molecule type" value="Genomic_DNA"/>
</dbReference>
<evidence type="ECO:0000256" key="1">
    <source>
        <dbReference type="ARBA" id="ARBA00022529"/>
    </source>
</evidence>
<dbReference type="PANTHER" id="PTHR33308:SF9">
    <property type="entry name" value="PEPTIDOGLYCAN HYDROLASE FLGJ"/>
    <property type="match status" value="1"/>
</dbReference>
<evidence type="ECO:0000256" key="4">
    <source>
        <dbReference type="ARBA" id="ARBA00032108"/>
    </source>
</evidence>
<dbReference type="InterPro" id="IPR036779">
    <property type="entry name" value="LysM_dom_sf"/>
</dbReference>
<proteinExistence type="predicted"/>
<dbReference type="SMART" id="SM00257">
    <property type="entry name" value="LysM"/>
    <property type="match status" value="2"/>
</dbReference>